<dbReference type="EMBL" id="RPHB01000003">
    <property type="protein sequence ID" value="MBW3467668.1"/>
    <property type="molecule type" value="Genomic_DNA"/>
</dbReference>
<evidence type="ECO:0000313" key="2">
    <source>
        <dbReference type="EMBL" id="MBW3467668.1"/>
    </source>
</evidence>
<proteinExistence type="predicted"/>
<evidence type="ECO:0000256" key="1">
    <source>
        <dbReference type="SAM" id="Phobius"/>
    </source>
</evidence>
<gene>
    <name evidence="2" type="ORF">EGN73_07545</name>
</gene>
<comment type="caution">
    <text evidence="2">The sequence shown here is derived from an EMBL/GenBank/DDBJ whole genome shotgun (WGS) entry which is preliminary data.</text>
</comment>
<feature type="transmembrane region" description="Helical" evidence="1">
    <location>
        <begin position="7"/>
        <end position="24"/>
    </location>
</feature>
<dbReference type="AlphaFoldDB" id="A0A951IVH0"/>
<name>A0A951IVH0_9BACT</name>
<evidence type="ECO:0000313" key="3">
    <source>
        <dbReference type="Proteomes" id="UP000727490"/>
    </source>
</evidence>
<keyword evidence="1" id="KW-0472">Membrane</keyword>
<keyword evidence="1" id="KW-1133">Transmembrane helix</keyword>
<organism evidence="2 3">
    <name type="scientific">Arthrospiribacter ruber</name>
    <dbReference type="NCBI Taxonomy" id="2487934"/>
    <lineage>
        <taxon>Bacteria</taxon>
        <taxon>Pseudomonadati</taxon>
        <taxon>Bacteroidota</taxon>
        <taxon>Cytophagia</taxon>
        <taxon>Cytophagales</taxon>
        <taxon>Cyclobacteriaceae</taxon>
        <taxon>Arthrospiribacter</taxon>
    </lineage>
</organism>
<sequence length="67" mass="7538">MKISNISILSLAAAAVIIGTHQLITVGLMASYPIFMLSVGLLFWYKYRTNKERENQDNTPPSKKPKK</sequence>
<accession>A0A951IVH0</accession>
<protein>
    <submittedName>
        <fullName evidence="2">Uncharacterized protein</fullName>
    </submittedName>
</protein>
<feature type="transmembrane region" description="Helical" evidence="1">
    <location>
        <begin position="30"/>
        <end position="47"/>
    </location>
</feature>
<dbReference type="Proteomes" id="UP000727490">
    <property type="component" value="Unassembled WGS sequence"/>
</dbReference>
<dbReference type="RefSeq" id="WP_219287932.1">
    <property type="nucleotide sequence ID" value="NZ_RPHB01000003.1"/>
</dbReference>
<keyword evidence="3" id="KW-1185">Reference proteome</keyword>
<keyword evidence="1" id="KW-0812">Transmembrane</keyword>
<reference evidence="2 3" key="1">
    <citation type="journal article" date="2020" name="Syst. Appl. Microbiol.">
        <title>Arthrospiribacter ruber gen. nov., sp. nov., a novel bacterium isolated from Arthrospira cultures.</title>
        <authorList>
            <person name="Waleron M."/>
            <person name="Misztak A."/>
            <person name="Waleron M.M."/>
            <person name="Furmaniak M."/>
            <person name="Mrozik A."/>
            <person name="Waleron K."/>
        </authorList>
    </citation>
    <scope>NUCLEOTIDE SEQUENCE [LARGE SCALE GENOMIC DNA]</scope>
    <source>
        <strain evidence="2 3">DPMB0001</strain>
    </source>
</reference>